<evidence type="ECO:0008006" key="5">
    <source>
        <dbReference type="Google" id="ProtNLM"/>
    </source>
</evidence>
<dbReference type="InterPro" id="IPR002762">
    <property type="entry name" value="CbiX-like"/>
</dbReference>
<dbReference type="Pfam" id="PF01903">
    <property type="entry name" value="CbiX"/>
    <property type="match status" value="1"/>
</dbReference>
<keyword evidence="2" id="KW-0456">Lyase</keyword>
<dbReference type="KEGG" id="atq:GH723_01540"/>
<organism evidence="3 4">
    <name type="scientific">Actinomarinicola tropica</name>
    <dbReference type="NCBI Taxonomy" id="2789776"/>
    <lineage>
        <taxon>Bacteria</taxon>
        <taxon>Bacillati</taxon>
        <taxon>Actinomycetota</taxon>
        <taxon>Acidimicrobiia</taxon>
        <taxon>Acidimicrobiales</taxon>
        <taxon>Iamiaceae</taxon>
        <taxon>Actinomarinicola</taxon>
    </lineage>
</organism>
<reference evidence="3 4" key="1">
    <citation type="submission" date="2019-11" db="EMBL/GenBank/DDBJ databases">
        <authorList>
            <person name="He Y."/>
        </authorList>
    </citation>
    <scope>NUCLEOTIDE SEQUENCE [LARGE SCALE GENOMIC DNA]</scope>
    <source>
        <strain evidence="3 4">SCSIO 58843</strain>
    </source>
</reference>
<dbReference type="GO" id="GO:0046872">
    <property type="term" value="F:metal ion binding"/>
    <property type="evidence" value="ECO:0007669"/>
    <property type="project" value="UniProtKB-KW"/>
</dbReference>
<keyword evidence="1" id="KW-0479">Metal-binding</keyword>
<dbReference type="PANTHER" id="PTHR33542">
    <property type="entry name" value="SIROHYDROCHLORIN FERROCHELATASE, CHLOROPLASTIC"/>
    <property type="match status" value="1"/>
</dbReference>
<dbReference type="Proteomes" id="UP000334019">
    <property type="component" value="Chromosome"/>
</dbReference>
<dbReference type="CDD" id="cd03416">
    <property type="entry name" value="CbiX_SirB_N"/>
    <property type="match status" value="1"/>
</dbReference>
<dbReference type="SUPFAM" id="SSF53800">
    <property type="entry name" value="Chelatase"/>
    <property type="match status" value="1"/>
</dbReference>
<name>A0A5Q2RAQ3_9ACTN</name>
<dbReference type="PANTHER" id="PTHR33542:SF3">
    <property type="entry name" value="SIROHYDROCHLORIN FERROCHELATASE, CHLOROPLASTIC"/>
    <property type="match status" value="1"/>
</dbReference>
<dbReference type="GO" id="GO:0016829">
    <property type="term" value="F:lyase activity"/>
    <property type="evidence" value="ECO:0007669"/>
    <property type="project" value="UniProtKB-KW"/>
</dbReference>
<evidence type="ECO:0000313" key="3">
    <source>
        <dbReference type="EMBL" id="QGG93898.1"/>
    </source>
</evidence>
<sequence length="147" mass="15066">MAAVAHPHRRAGAGHGGGAVSGTTWLVVAHGSRAPGVTADHDAVCAALGTRAPAGIDVRPAYLEINEPSIPDAIDAAVADGAERVVLVPYFLHAGNHTRRDIPAFVDEATVRHPGVALSMAEHLGPDDRLVAILADRAAEAGGERGR</sequence>
<dbReference type="Gene3D" id="3.40.50.1400">
    <property type="match status" value="1"/>
</dbReference>
<keyword evidence="4" id="KW-1185">Reference proteome</keyword>
<proteinExistence type="predicted"/>
<evidence type="ECO:0000256" key="2">
    <source>
        <dbReference type="ARBA" id="ARBA00023239"/>
    </source>
</evidence>
<dbReference type="EMBL" id="CP045851">
    <property type="protein sequence ID" value="QGG93898.1"/>
    <property type="molecule type" value="Genomic_DNA"/>
</dbReference>
<accession>A0A5Q2RAQ3</accession>
<gene>
    <name evidence="3" type="ORF">GH723_01540</name>
</gene>
<dbReference type="AlphaFoldDB" id="A0A5Q2RAQ3"/>
<dbReference type="InterPro" id="IPR050963">
    <property type="entry name" value="Sirohydro_Cobaltochel/CbiX"/>
</dbReference>
<protein>
    <recommendedName>
        <fullName evidence="5">Cobalamin biosynthesis protein CbiX</fullName>
    </recommendedName>
</protein>
<evidence type="ECO:0000313" key="4">
    <source>
        <dbReference type="Proteomes" id="UP000334019"/>
    </source>
</evidence>
<evidence type="ECO:0000256" key="1">
    <source>
        <dbReference type="ARBA" id="ARBA00022723"/>
    </source>
</evidence>